<protein>
    <recommendedName>
        <fullName evidence="3">Lipoprotein</fullName>
    </recommendedName>
</protein>
<dbReference type="EMBL" id="CP123443">
    <property type="protein sequence ID" value="WGK68956.1"/>
    <property type="molecule type" value="Genomic_DNA"/>
</dbReference>
<dbReference type="RefSeq" id="WP_326927143.1">
    <property type="nucleotide sequence ID" value="NZ_CP123443.1"/>
</dbReference>
<evidence type="ECO:0000313" key="1">
    <source>
        <dbReference type="EMBL" id="WGK68956.1"/>
    </source>
</evidence>
<sequence>MLGCAPLSDNKESPPAVKPTDISFSVTAVASSLQLEVTSVPAVTDAGALIHLATKAVPTQTEAQASKGYVSLSIDADSTRKFSLSQHYTTNFADGVTLADVLAPNTAYKLYLYMPTAIDLGTINITGGEIKGDRIEIPFTTTSLPAAGDAVWSEKFTAKKYVASLNEYHFMENQTGIVVTYFQFSAPLLIYEVSTNVSKDLNTFSVLGTYAPSGGAVASGLSYYNYGEIIGYTSDYNYSILADRSGPVMHKRVQNAYTQAGGQSITIFIPISRY</sequence>
<proteinExistence type="predicted"/>
<gene>
    <name evidence="1" type="ORF">P0082_10785</name>
</gene>
<evidence type="ECO:0008006" key="3">
    <source>
        <dbReference type="Google" id="ProtNLM"/>
    </source>
</evidence>
<keyword evidence="2" id="KW-1185">Reference proteome</keyword>
<reference evidence="1 2" key="1">
    <citation type="submission" date="2023-04" db="EMBL/GenBank/DDBJ databases">
        <title>Spirochaete genome identified in red abalone sample constitutes a novel genus.</title>
        <authorList>
            <person name="Sharma S.P."/>
            <person name="Purcell C.M."/>
            <person name="Hyde J.R."/>
            <person name="Severin A.J."/>
        </authorList>
    </citation>
    <scope>NUCLEOTIDE SEQUENCE [LARGE SCALE GENOMIC DNA]</scope>
    <source>
        <strain evidence="1 2">SP-2023</strain>
    </source>
</reference>
<dbReference type="Proteomes" id="UP001228690">
    <property type="component" value="Chromosome"/>
</dbReference>
<organism evidence="1 2">
    <name type="scientific">Candidatus Haliotispira prima</name>
    <dbReference type="NCBI Taxonomy" id="3034016"/>
    <lineage>
        <taxon>Bacteria</taxon>
        <taxon>Pseudomonadati</taxon>
        <taxon>Spirochaetota</taxon>
        <taxon>Spirochaetia</taxon>
        <taxon>Spirochaetales</taxon>
        <taxon>Spirochaetaceae</taxon>
        <taxon>Candidatus Haliotispira</taxon>
    </lineage>
</organism>
<name>A0ABY8MG84_9SPIO</name>
<accession>A0ABY8MG84</accession>
<evidence type="ECO:0000313" key="2">
    <source>
        <dbReference type="Proteomes" id="UP001228690"/>
    </source>
</evidence>